<evidence type="ECO:0000313" key="7">
    <source>
        <dbReference type="Proteomes" id="UP000006443"/>
    </source>
</evidence>
<dbReference type="STRING" id="555088.DealDRAFT_0600"/>
<dbReference type="PROSITE" id="PS00211">
    <property type="entry name" value="ABC_TRANSPORTER_1"/>
    <property type="match status" value="1"/>
</dbReference>
<dbReference type="InterPro" id="IPR003439">
    <property type="entry name" value="ABC_transporter-like_ATP-bd"/>
</dbReference>
<gene>
    <name evidence="6" type="ORF">DealDRAFT_0600</name>
</gene>
<dbReference type="RefSeq" id="WP_008514733.1">
    <property type="nucleotide sequence ID" value="NZ_ACJM01000002.1"/>
</dbReference>
<feature type="domain" description="ABC transporter" evidence="5">
    <location>
        <begin position="3"/>
        <end position="224"/>
    </location>
</feature>
<dbReference type="Proteomes" id="UP000006443">
    <property type="component" value="Unassembled WGS sequence"/>
</dbReference>
<dbReference type="InterPro" id="IPR003593">
    <property type="entry name" value="AAA+_ATPase"/>
</dbReference>
<dbReference type="PANTHER" id="PTHR43335:SF2">
    <property type="entry name" value="ABC TRANSPORTER, ATP-BINDING PROTEIN"/>
    <property type="match status" value="1"/>
</dbReference>
<protein>
    <submittedName>
        <fullName evidence="6">ABC transporter related protein</fullName>
    </submittedName>
</protein>
<evidence type="ECO:0000256" key="3">
    <source>
        <dbReference type="ARBA" id="ARBA00022741"/>
    </source>
</evidence>
<evidence type="ECO:0000256" key="4">
    <source>
        <dbReference type="ARBA" id="ARBA00022840"/>
    </source>
</evidence>
<evidence type="ECO:0000256" key="2">
    <source>
        <dbReference type="ARBA" id="ARBA00022448"/>
    </source>
</evidence>
<comment type="caution">
    <text evidence="6">The sequence shown here is derived from an EMBL/GenBank/DDBJ whole genome shotgun (WGS) entry which is preliminary data.</text>
</comment>
<keyword evidence="3" id="KW-0547">Nucleotide-binding</keyword>
<evidence type="ECO:0000256" key="1">
    <source>
        <dbReference type="ARBA" id="ARBA00005417"/>
    </source>
</evidence>
<dbReference type="PROSITE" id="PS50893">
    <property type="entry name" value="ABC_TRANSPORTER_2"/>
    <property type="match status" value="1"/>
</dbReference>
<name>C0GDE9_DETAL</name>
<comment type="similarity">
    <text evidence="1">Belongs to the ABC transporter superfamily.</text>
</comment>
<dbReference type="GO" id="GO:0005524">
    <property type="term" value="F:ATP binding"/>
    <property type="evidence" value="ECO:0007669"/>
    <property type="project" value="UniProtKB-KW"/>
</dbReference>
<dbReference type="OrthoDB" id="9775135at2"/>
<keyword evidence="2" id="KW-0813">Transport</keyword>
<proteinExistence type="inferred from homology"/>
<dbReference type="SUPFAM" id="SSF52540">
    <property type="entry name" value="P-loop containing nucleoside triphosphate hydrolases"/>
    <property type="match status" value="1"/>
</dbReference>
<dbReference type="SMART" id="SM00382">
    <property type="entry name" value="AAA"/>
    <property type="match status" value="1"/>
</dbReference>
<evidence type="ECO:0000313" key="6">
    <source>
        <dbReference type="EMBL" id="EEG78670.1"/>
    </source>
</evidence>
<dbReference type="PANTHER" id="PTHR43335">
    <property type="entry name" value="ABC TRANSPORTER, ATP-BINDING PROTEIN"/>
    <property type="match status" value="1"/>
</dbReference>
<dbReference type="Gene3D" id="3.40.50.300">
    <property type="entry name" value="P-loop containing nucleotide triphosphate hydrolases"/>
    <property type="match status" value="1"/>
</dbReference>
<dbReference type="InterPro" id="IPR017871">
    <property type="entry name" value="ABC_transporter-like_CS"/>
</dbReference>
<keyword evidence="7" id="KW-1185">Reference proteome</keyword>
<reference evidence="6 7" key="1">
    <citation type="submission" date="2009-02" db="EMBL/GenBank/DDBJ databases">
        <title>Sequencing of the draft genome and assembly of Dethiobacter alkaliphilus AHT 1.</title>
        <authorList>
            <consortium name="US DOE Joint Genome Institute (JGI-PGF)"/>
            <person name="Lucas S."/>
            <person name="Copeland A."/>
            <person name="Lapidus A."/>
            <person name="Glavina del Rio T."/>
            <person name="Dalin E."/>
            <person name="Tice H."/>
            <person name="Bruce D."/>
            <person name="Goodwin L."/>
            <person name="Pitluck S."/>
            <person name="Larimer F."/>
            <person name="Land M.L."/>
            <person name="Hauser L."/>
            <person name="Muyzer G."/>
        </authorList>
    </citation>
    <scope>NUCLEOTIDE SEQUENCE [LARGE SCALE GENOMIC DNA]</scope>
    <source>
        <strain evidence="6 7">AHT 1</strain>
    </source>
</reference>
<evidence type="ECO:0000259" key="5">
    <source>
        <dbReference type="PROSITE" id="PS50893"/>
    </source>
</evidence>
<accession>C0GDE9</accession>
<organism evidence="6 7">
    <name type="scientific">Dethiobacter alkaliphilus AHT 1</name>
    <dbReference type="NCBI Taxonomy" id="555088"/>
    <lineage>
        <taxon>Bacteria</taxon>
        <taxon>Bacillati</taxon>
        <taxon>Bacillota</taxon>
        <taxon>Dethiobacteria</taxon>
        <taxon>Dethiobacterales</taxon>
        <taxon>Dethiobacteraceae</taxon>
        <taxon>Dethiobacter</taxon>
    </lineage>
</organism>
<sequence length="225" mass="24911">MKLQIQHVGKRFKDNTWGVRDFSLELTPGLLGLLGPKEAGKTTLLRMLATITKPTTGTIKWNGEDIEKNPFDLRPDLGYLPQGFGVFPNLTVNDFLRQAAAVKGMSAKTAEQKTEELLQQFDLTHQRNKALSELSAGERQLAGLAQALINNPQLLVLDEPAAGLNKKERENLNKLLSDLSKDRIIIMATSDPCHIDGIATEIAVIIKGELQRHSLSSEKQLVQYC</sequence>
<dbReference type="Pfam" id="PF00005">
    <property type="entry name" value="ABC_tran"/>
    <property type="match status" value="1"/>
</dbReference>
<keyword evidence="4" id="KW-0067">ATP-binding</keyword>
<dbReference type="eggNOG" id="COG1131">
    <property type="taxonomic scope" value="Bacteria"/>
</dbReference>
<dbReference type="InterPro" id="IPR027417">
    <property type="entry name" value="P-loop_NTPase"/>
</dbReference>
<dbReference type="AlphaFoldDB" id="C0GDE9"/>
<dbReference type="EMBL" id="ACJM01000002">
    <property type="protein sequence ID" value="EEG78670.1"/>
    <property type="molecule type" value="Genomic_DNA"/>
</dbReference>
<dbReference type="GO" id="GO:0016887">
    <property type="term" value="F:ATP hydrolysis activity"/>
    <property type="evidence" value="ECO:0007669"/>
    <property type="project" value="InterPro"/>
</dbReference>